<feature type="transmembrane region" description="Helical" evidence="7">
    <location>
        <begin position="173"/>
        <end position="193"/>
    </location>
</feature>
<evidence type="ECO:0000256" key="6">
    <source>
        <dbReference type="SAM" id="MobiDB-lite"/>
    </source>
</evidence>
<evidence type="ECO:0000256" key="4">
    <source>
        <dbReference type="ARBA" id="ARBA00022989"/>
    </source>
</evidence>
<feature type="region of interest" description="Disordered" evidence="6">
    <location>
        <begin position="299"/>
        <end position="327"/>
    </location>
</feature>
<dbReference type="EMBL" id="SNXZ01000001">
    <property type="protein sequence ID" value="TDQ04755.1"/>
    <property type="molecule type" value="Genomic_DNA"/>
</dbReference>
<dbReference type="InterPro" id="IPR000620">
    <property type="entry name" value="EamA_dom"/>
</dbReference>
<keyword evidence="3 7" id="KW-0812">Transmembrane</keyword>
<feature type="transmembrane region" description="Helical" evidence="7">
    <location>
        <begin position="146"/>
        <end position="166"/>
    </location>
</feature>
<keyword evidence="4 7" id="KW-1133">Transmembrane helix</keyword>
<gene>
    <name evidence="9" type="ORF">EV186_101712</name>
</gene>
<evidence type="ECO:0000259" key="8">
    <source>
        <dbReference type="Pfam" id="PF00892"/>
    </source>
</evidence>
<dbReference type="Proteomes" id="UP000295444">
    <property type="component" value="Unassembled WGS sequence"/>
</dbReference>
<dbReference type="AlphaFoldDB" id="A0A4V3D083"/>
<feature type="compositionally biased region" description="Polar residues" evidence="6">
    <location>
        <begin position="299"/>
        <end position="316"/>
    </location>
</feature>
<feature type="transmembrane region" description="Helical" evidence="7">
    <location>
        <begin position="116"/>
        <end position="134"/>
    </location>
</feature>
<organism evidence="9 10">
    <name type="scientific">Labedaea rhizosphaerae</name>
    <dbReference type="NCBI Taxonomy" id="598644"/>
    <lineage>
        <taxon>Bacteria</taxon>
        <taxon>Bacillati</taxon>
        <taxon>Actinomycetota</taxon>
        <taxon>Actinomycetes</taxon>
        <taxon>Pseudonocardiales</taxon>
        <taxon>Pseudonocardiaceae</taxon>
        <taxon>Labedaea</taxon>
    </lineage>
</organism>
<evidence type="ECO:0000256" key="3">
    <source>
        <dbReference type="ARBA" id="ARBA00022692"/>
    </source>
</evidence>
<feature type="transmembrane region" description="Helical" evidence="7">
    <location>
        <begin position="236"/>
        <end position="255"/>
    </location>
</feature>
<dbReference type="PANTHER" id="PTHR32322">
    <property type="entry name" value="INNER MEMBRANE TRANSPORTER"/>
    <property type="match status" value="1"/>
</dbReference>
<feature type="transmembrane region" description="Helical" evidence="7">
    <location>
        <begin position="205"/>
        <end position="224"/>
    </location>
</feature>
<evidence type="ECO:0000256" key="7">
    <source>
        <dbReference type="SAM" id="Phobius"/>
    </source>
</evidence>
<dbReference type="OrthoDB" id="5242006at2"/>
<sequence>MRLVLVMVAWGSAFAGSKAGVDAVAPQVAAAIRFLGGGLVLLAVLPFTGQAALRPRDVAVTGGLGLVGVFGYNTALFAGLTLAPAADASVLIPTMSPVCTTVVMAIVSRSRLRSRTVVGLVCAVAGAGVFLLGIPDSSTRLLGDLVYVAGAVCWSVYTMCGAPVLRRLPTLTVTTYATVAGGLVLAVSALPVVGDVDWAGLTTGFWLDQAYLVLVPTALAYPLFYQGVQRLGAARAASMMFLVPVFGVTLSVTLLHERITVVQVLGSGLLLAGAWLVQRQTRKGQPKAASAIEVASLAPATTDSQQNTSHEATASGSPVPKAAAADA</sequence>
<evidence type="ECO:0000256" key="5">
    <source>
        <dbReference type="ARBA" id="ARBA00023136"/>
    </source>
</evidence>
<dbReference type="InterPro" id="IPR050638">
    <property type="entry name" value="AA-Vitamin_Transporters"/>
</dbReference>
<dbReference type="Gene3D" id="1.10.3730.20">
    <property type="match status" value="1"/>
</dbReference>
<evidence type="ECO:0000256" key="2">
    <source>
        <dbReference type="ARBA" id="ARBA00007362"/>
    </source>
</evidence>
<feature type="transmembrane region" description="Helical" evidence="7">
    <location>
        <begin position="59"/>
        <end position="82"/>
    </location>
</feature>
<dbReference type="SUPFAM" id="SSF103481">
    <property type="entry name" value="Multidrug resistance efflux transporter EmrE"/>
    <property type="match status" value="2"/>
</dbReference>
<feature type="transmembrane region" description="Helical" evidence="7">
    <location>
        <begin position="29"/>
        <end position="47"/>
    </location>
</feature>
<dbReference type="GO" id="GO:0016020">
    <property type="term" value="C:membrane"/>
    <property type="evidence" value="ECO:0007669"/>
    <property type="project" value="UniProtKB-SubCell"/>
</dbReference>
<accession>A0A4V3D083</accession>
<comment type="subcellular location">
    <subcellularLocation>
        <location evidence="1">Membrane</location>
        <topology evidence="1">Multi-pass membrane protein</topology>
    </subcellularLocation>
</comment>
<feature type="domain" description="EamA" evidence="8">
    <location>
        <begin position="4"/>
        <end position="130"/>
    </location>
</feature>
<feature type="transmembrane region" description="Helical" evidence="7">
    <location>
        <begin position="88"/>
        <end position="107"/>
    </location>
</feature>
<feature type="transmembrane region" description="Helical" evidence="7">
    <location>
        <begin position="261"/>
        <end position="277"/>
    </location>
</feature>
<protein>
    <submittedName>
        <fullName evidence="9">Drug/metabolite transporter (DMT)-like permease</fullName>
    </submittedName>
</protein>
<dbReference type="Pfam" id="PF00892">
    <property type="entry name" value="EamA"/>
    <property type="match status" value="2"/>
</dbReference>
<reference evidence="9 10" key="1">
    <citation type="submission" date="2019-03" db="EMBL/GenBank/DDBJ databases">
        <title>Genomic Encyclopedia of Type Strains, Phase IV (KMG-IV): sequencing the most valuable type-strain genomes for metagenomic binning, comparative biology and taxonomic classification.</title>
        <authorList>
            <person name="Goeker M."/>
        </authorList>
    </citation>
    <scope>NUCLEOTIDE SEQUENCE [LARGE SCALE GENOMIC DNA]</scope>
    <source>
        <strain evidence="9 10">DSM 45361</strain>
    </source>
</reference>
<dbReference type="InterPro" id="IPR037185">
    <property type="entry name" value="EmrE-like"/>
</dbReference>
<evidence type="ECO:0000313" key="9">
    <source>
        <dbReference type="EMBL" id="TDQ04755.1"/>
    </source>
</evidence>
<keyword evidence="10" id="KW-1185">Reference proteome</keyword>
<evidence type="ECO:0000256" key="1">
    <source>
        <dbReference type="ARBA" id="ARBA00004141"/>
    </source>
</evidence>
<comment type="caution">
    <text evidence="9">The sequence shown here is derived from an EMBL/GenBank/DDBJ whole genome shotgun (WGS) entry which is preliminary data.</text>
</comment>
<comment type="similarity">
    <text evidence="2">Belongs to the EamA transporter family.</text>
</comment>
<feature type="domain" description="EamA" evidence="8">
    <location>
        <begin position="142"/>
        <end position="277"/>
    </location>
</feature>
<proteinExistence type="inferred from homology"/>
<name>A0A4V3D083_LABRH</name>
<keyword evidence="5 7" id="KW-0472">Membrane</keyword>
<dbReference type="PANTHER" id="PTHR32322:SF2">
    <property type="entry name" value="EAMA DOMAIN-CONTAINING PROTEIN"/>
    <property type="match status" value="1"/>
</dbReference>
<evidence type="ECO:0000313" key="10">
    <source>
        <dbReference type="Proteomes" id="UP000295444"/>
    </source>
</evidence>